<reference evidence="2" key="1">
    <citation type="submission" date="2017-06" db="EMBL/GenBank/DDBJ databases">
        <title>Genome analysis of Fimbriiglobus ruber SP5, the first member of the order Planctomycetales with confirmed chitinolytic capability.</title>
        <authorList>
            <person name="Ravin N.V."/>
            <person name="Rakitin A.L."/>
            <person name="Ivanova A.A."/>
            <person name="Beletsky A.V."/>
            <person name="Kulichevskaya I.S."/>
            <person name="Mardanov A.V."/>
            <person name="Dedysh S.N."/>
        </authorList>
    </citation>
    <scope>NUCLEOTIDE SEQUENCE [LARGE SCALE GENOMIC DNA]</scope>
    <source>
        <strain evidence="2">SP5</strain>
    </source>
</reference>
<evidence type="ECO:0000313" key="2">
    <source>
        <dbReference type="Proteomes" id="UP000214646"/>
    </source>
</evidence>
<name>A0A225DYI8_9BACT</name>
<sequence length="83" mass="9729">MTLDEVRAELKDTYVLVESDDRDTMLFLTGPFVPTRLQKRRLPTREIVVRTEFLTPDYVRKIVGVFVILHGPKVVFRPRNEAK</sequence>
<evidence type="ECO:0000313" key="1">
    <source>
        <dbReference type="EMBL" id="OWK46600.1"/>
    </source>
</evidence>
<organism evidence="1 2">
    <name type="scientific">Fimbriiglobus ruber</name>
    <dbReference type="NCBI Taxonomy" id="1908690"/>
    <lineage>
        <taxon>Bacteria</taxon>
        <taxon>Pseudomonadati</taxon>
        <taxon>Planctomycetota</taxon>
        <taxon>Planctomycetia</taxon>
        <taxon>Gemmatales</taxon>
        <taxon>Gemmataceae</taxon>
        <taxon>Fimbriiglobus</taxon>
    </lineage>
</organism>
<dbReference type="AlphaFoldDB" id="A0A225DYI8"/>
<dbReference type="Proteomes" id="UP000214646">
    <property type="component" value="Unassembled WGS sequence"/>
</dbReference>
<proteinExistence type="predicted"/>
<dbReference type="RefSeq" id="WP_088251807.1">
    <property type="nucleotide sequence ID" value="NZ_NIDE01000001.1"/>
</dbReference>
<gene>
    <name evidence="1" type="ORF">FRUB_00299</name>
</gene>
<keyword evidence="2" id="KW-1185">Reference proteome</keyword>
<accession>A0A225DYI8</accession>
<dbReference type="EMBL" id="NIDE01000001">
    <property type="protein sequence ID" value="OWK46600.1"/>
    <property type="molecule type" value="Genomic_DNA"/>
</dbReference>
<protein>
    <submittedName>
        <fullName evidence="1">Uncharacterized protein</fullName>
    </submittedName>
</protein>
<comment type="caution">
    <text evidence="1">The sequence shown here is derived from an EMBL/GenBank/DDBJ whole genome shotgun (WGS) entry which is preliminary data.</text>
</comment>